<dbReference type="RefSeq" id="WP_040288129.1">
    <property type="nucleotide sequence ID" value="NZ_AFXZ01000020.1"/>
</dbReference>
<protein>
    <submittedName>
        <fullName evidence="1">Uncharacterized protein</fullName>
    </submittedName>
</protein>
<organism evidence="1 2">
    <name type="scientific">Bizionia argentinensis JUB59</name>
    <dbReference type="NCBI Taxonomy" id="1046627"/>
    <lineage>
        <taxon>Bacteria</taxon>
        <taxon>Pseudomonadati</taxon>
        <taxon>Bacteroidota</taxon>
        <taxon>Flavobacteriia</taxon>
        <taxon>Flavobacteriales</taxon>
        <taxon>Flavobacteriaceae</taxon>
        <taxon>Bizionia</taxon>
    </lineage>
</organism>
<gene>
    <name evidence="1" type="ORF">BZARG_03355</name>
</gene>
<dbReference type="AlphaFoldDB" id="A0A4U8UHS6"/>
<reference evidence="1 2" key="1">
    <citation type="journal article" date="2008" name="Int. J. Syst. Evol. Microbiol.">
        <title>Bizionia argentinensis sp. nov., isolated from surface marine water in Antarctica.</title>
        <authorList>
            <person name="Bercovich A."/>
            <person name="Vazquez S.C."/>
            <person name="Yankilevich P."/>
            <person name="Coria S.H."/>
            <person name="Foti M."/>
            <person name="Hernandez E."/>
            <person name="Vidal A."/>
            <person name="Ruberto L."/>
            <person name="Melo C."/>
            <person name="Marenssi S."/>
            <person name="Criscuolo M."/>
            <person name="Memoli M."/>
            <person name="Arguelles M."/>
            <person name="Mac Cormack W.P."/>
        </authorList>
    </citation>
    <scope>NUCLEOTIDE SEQUENCE [LARGE SCALE GENOMIC DNA]</scope>
    <source>
        <strain evidence="1 2">JUB59</strain>
    </source>
</reference>
<comment type="caution">
    <text evidence="1">The sequence shown here is derived from an EMBL/GenBank/DDBJ whole genome shotgun (WGS) entry which is preliminary data.</text>
</comment>
<sequence length="86" mass="9783">MYLISNGDSGDIDVLTEDESGNFLQKDGKVFTSTSQSNQSKKFNFTSNEPETKLLKITKKVRNGKVLKEEITIDDEKTFKWESNSE</sequence>
<dbReference type="Proteomes" id="UP000003730">
    <property type="component" value="Unassembled WGS sequence"/>
</dbReference>
<evidence type="ECO:0000313" key="2">
    <source>
        <dbReference type="Proteomes" id="UP000003730"/>
    </source>
</evidence>
<keyword evidence="2" id="KW-1185">Reference proteome</keyword>
<name>A0A4U8UHS6_9FLAO</name>
<proteinExistence type="predicted"/>
<accession>A0A4U8UHS6</accession>
<dbReference type="EMBL" id="AFXZ01000020">
    <property type="protein sequence ID" value="TLG99034.1"/>
    <property type="molecule type" value="Genomic_DNA"/>
</dbReference>
<evidence type="ECO:0000313" key="1">
    <source>
        <dbReference type="EMBL" id="TLG99034.1"/>
    </source>
</evidence>